<evidence type="ECO:0000313" key="1">
    <source>
        <dbReference type="EnsemblMetazoa" id="XP_006569675"/>
    </source>
</evidence>
<evidence type="ECO:0000313" key="2">
    <source>
        <dbReference type="Proteomes" id="UP000005203"/>
    </source>
</evidence>
<dbReference type="EnsemblMetazoa" id="XM_006569612">
    <property type="protein sequence ID" value="XP_006569675"/>
    <property type="gene ID" value="LOC100578133"/>
</dbReference>
<organism evidence="1">
    <name type="scientific">Apis mellifera</name>
    <name type="common">Honeybee</name>
    <dbReference type="NCBI Taxonomy" id="7460"/>
    <lineage>
        <taxon>Eukaryota</taxon>
        <taxon>Metazoa</taxon>
        <taxon>Ecdysozoa</taxon>
        <taxon>Arthropoda</taxon>
        <taxon>Hexapoda</taxon>
        <taxon>Insecta</taxon>
        <taxon>Pterygota</taxon>
        <taxon>Neoptera</taxon>
        <taxon>Endopterygota</taxon>
        <taxon>Hymenoptera</taxon>
        <taxon>Apocrita</taxon>
        <taxon>Aculeata</taxon>
        <taxon>Apoidea</taxon>
        <taxon>Anthophila</taxon>
        <taxon>Apidae</taxon>
        <taxon>Apis</taxon>
    </lineage>
</organism>
<evidence type="ECO:0000313" key="3">
    <source>
        <dbReference type="RefSeq" id="XP_006569675.1"/>
    </source>
</evidence>
<reference evidence="2" key="3">
    <citation type="submission" date="2025-05" db="UniProtKB">
        <authorList>
            <consortium name="RefSeq"/>
        </authorList>
    </citation>
    <scope>NUCLEOTIDE SEQUENCE [LARGE SCALE GENOMIC DNA]</scope>
    <source>
        <strain evidence="2">DH4</strain>
    </source>
</reference>
<accession>A0A7M7H2K9</accession>
<reference evidence="1" key="1">
    <citation type="submission" date="2021-01" db="UniProtKB">
        <authorList>
            <consortium name="EnsemblMetazoa"/>
        </authorList>
    </citation>
    <scope>IDENTIFICATION</scope>
    <source>
        <strain evidence="1">DH4</strain>
    </source>
</reference>
<gene>
    <name evidence="3" type="primary">LOC100578133</name>
</gene>
<reference evidence="3" key="2">
    <citation type="submission" date="2025-04" db="UniProtKB">
        <authorList>
            <consortium name="RefSeq"/>
        </authorList>
    </citation>
    <scope>IDENTIFICATION</scope>
    <source>
        <strain evidence="3">DH4</strain>
        <tissue evidence="3">Whole body</tissue>
    </source>
</reference>
<keyword evidence="2" id="KW-1185">Reference proteome</keyword>
<accession>A0A8B6Z726</accession>
<name>A0A7M7H2K9_APIME</name>
<dbReference type="GeneID" id="100578133"/>
<protein>
    <submittedName>
        <fullName evidence="3">Uncharacterized protein LOC100578133</fullName>
    </submittedName>
</protein>
<sequence length="100" mass="11063">MYVRPSGKKVLTSDRLLPALLLPINYPGFAVTRGANTDLGVKFANAHAHATCLELRRSARFTSYVPLGSFLTLLLLPEKFIDDYSKIIVGKLMVSNKNIL</sequence>
<dbReference type="KEGG" id="ame:100578133"/>
<dbReference type="RefSeq" id="XP_006569675.1">
    <property type="nucleotide sequence ID" value="XM_006569612.3"/>
</dbReference>
<dbReference type="Proteomes" id="UP000005203">
    <property type="component" value="Linkage group LG1"/>
</dbReference>
<dbReference type="AlphaFoldDB" id="A0A7M7H2K9"/>
<proteinExistence type="predicted"/>